<keyword evidence="2" id="KW-1185">Reference proteome</keyword>
<reference evidence="1" key="1">
    <citation type="submission" date="2023-04" db="EMBL/GenBank/DDBJ databases">
        <title>A chromosome-level genome assembly of the parasitoid wasp Eretmocerus hayati.</title>
        <authorList>
            <person name="Zhong Y."/>
            <person name="Liu S."/>
            <person name="Liu Y."/>
        </authorList>
    </citation>
    <scope>NUCLEOTIDE SEQUENCE</scope>
    <source>
        <strain evidence="1">ZJU_SS_LIU_2023</strain>
    </source>
</reference>
<evidence type="ECO:0000313" key="2">
    <source>
        <dbReference type="Proteomes" id="UP001239111"/>
    </source>
</evidence>
<gene>
    <name evidence="1" type="ORF">QAD02_002874</name>
</gene>
<name>A0ACC2NKB2_9HYME</name>
<evidence type="ECO:0000313" key="1">
    <source>
        <dbReference type="EMBL" id="KAJ8671615.1"/>
    </source>
</evidence>
<comment type="caution">
    <text evidence="1">The sequence shown here is derived from an EMBL/GenBank/DDBJ whole genome shotgun (WGS) entry which is preliminary data.</text>
</comment>
<proteinExistence type="predicted"/>
<accession>A0ACC2NKB2</accession>
<sequence length="374" mass="43786">MPRCTECSLSFTYVNYLYFHIKDFHSLKLERFRCQESNCSRDFPSWDCFRKHLINYHEFKTHSLKSVNNVVCENLKAEQIEVKEVEHFQAISQWGSISKSPLTASQAFEGKINEKKNPNPRANGAYIKVNKYLKIFEKTIDDIIYKQTLELYADRQLPQVQAQRMIDRTKILVNTVTESFTTMIQLLEDEFPIDTIVKNSSQKLFRTILSKLKEFDTHYERSAMMARNGLIKPVAVIVGSTVEEKCKDNQIVKELVPLNVYRIPLKQTFKTFFERPGVLKAILKYMTHLYSDNNVLSNLIQGEGWRKKMICLYIDKIVIPFLIYLGEFEINDPLGSHRGIHKLFGIYCSFLILPPRVQSQAWKYFSCYAVLLIR</sequence>
<protein>
    <submittedName>
        <fullName evidence="1">Uncharacterized protein</fullName>
    </submittedName>
</protein>
<dbReference type="Proteomes" id="UP001239111">
    <property type="component" value="Chromosome 3"/>
</dbReference>
<organism evidence="1 2">
    <name type="scientific">Eretmocerus hayati</name>
    <dbReference type="NCBI Taxonomy" id="131215"/>
    <lineage>
        <taxon>Eukaryota</taxon>
        <taxon>Metazoa</taxon>
        <taxon>Ecdysozoa</taxon>
        <taxon>Arthropoda</taxon>
        <taxon>Hexapoda</taxon>
        <taxon>Insecta</taxon>
        <taxon>Pterygota</taxon>
        <taxon>Neoptera</taxon>
        <taxon>Endopterygota</taxon>
        <taxon>Hymenoptera</taxon>
        <taxon>Apocrita</taxon>
        <taxon>Proctotrupomorpha</taxon>
        <taxon>Chalcidoidea</taxon>
        <taxon>Aphelinidae</taxon>
        <taxon>Aphelininae</taxon>
        <taxon>Eretmocerus</taxon>
    </lineage>
</organism>
<dbReference type="EMBL" id="CM056743">
    <property type="protein sequence ID" value="KAJ8671615.1"/>
    <property type="molecule type" value="Genomic_DNA"/>
</dbReference>